<dbReference type="EMBL" id="JAOUSE010000024">
    <property type="protein sequence ID" value="MCU9594582.1"/>
    <property type="molecule type" value="Genomic_DNA"/>
</dbReference>
<evidence type="ECO:0000256" key="2">
    <source>
        <dbReference type="ARBA" id="ARBA00005278"/>
    </source>
</evidence>
<feature type="compositionally biased region" description="Basic and acidic residues" evidence="5">
    <location>
        <begin position="551"/>
        <end position="563"/>
    </location>
</feature>
<comment type="similarity">
    <text evidence="2 4">Belongs to the GerABKA family.</text>
</comment>
<name>A0ABT2WGN3_9BACI</name>
<comment type="subcellular location">
    <subcellularLocation>
        <location evidence="4">Cell membrane</location>
    </subcellularLocation>
    <subcellularLocation>
        <location evidence="1">Membrane</location>
        <topology evidence="1">Multi-pass membrane protein</topology>
    </subcellularLocation>
</comment>
<feature type="compositionally biased region" description="Basic residues" evidence="5">
    <location>
        <begin position="7"/>
        <end position="20"/>
    </location>
</feature>
<evidence type="ECO:0000256" key="3">
    <source>
        <dbReference type="ARBA" id="ARBA00023136"/>
    </source>
</evidence>
<gene>
    <name evidence="7" type="ORF">OEV82_08945</name>
</gene>
<keyword evidence="3 4" id="KW-0472">Membrane</keyword>
<comment type="caution">
    <text evidence="7">The sequence shown here is derived from an EMBL/GenBank/DDBJ whole genome shotgun (WGS) entry which is preliminary data.</text>
</comment>
<evidence type="ECO:0000313" key="8">
    <source>
        <dbReference type="Proteomes" id="UP001208656"/>
    </source>
</evidence>
<evidence type="ECO:0000256" key="6">
    <source>
        <dbReference type="SAM" id="Phobius"/>
    </source>
</evidence>
<dbReference type="Pfam" id="PF03323">
    <property type="entry name" value="GerA"/>
    <property type="match status" value="1"/>
</dbReference>
<dbReference type="InterPro" id="IPR050768">
    <property type="entry name" value="UPF0353/GerABKA_families"/>
</dbReference>
<evidence type="ECO:0000313" key="7">
    <source>
        <dbReference type="EMBL" id="MCU9594582.1"/>
    </source>
</evidence>
<organism evidence="7 8">
    <name type="scientific">Pallidibacillus thermolactis</name>
    <dbReference type="NCBI Taxonomy" id="251051"/>
    <lineage>
        <taxon>Bacteria</taxon>
        <taxon>Bacillati</taxon>
        <taxon>Bacillota</taxon>
        <taxon>Bacilli</taxon>
        <taxon>Bacillales</taxon>
        <taxon>Bacillaceae</taxon>
        <taxon>Pallidibacillus</taxon>
    </lineage>
</organism>
<keyword evidence="6" id="KW-0812">Transmembrane</keyword>
<feature type="transmembrane region" description="Helical" evidence="6">
    <location>
        <begin position="338"/>
        <end position="363"/>
    </location>
</feature>
<evidence type="ECO:0000256" key="5">
    <source>
        <dbReference type="SAM" id="MobiDB-lite"/>
    </source>
</evidence>
<feature type="transmembrane region" description="Helical" evidence="6">
    <location>
        <begin position="467"/>
        <end position="490"/>
    </location>
</feature>
<dbReference type="PIRSF" id="PIRSF005690">
    <property type="entry name" value="GerBA"/>
    <property type="match status" value="1"/>
</dbReference>
<keyword evidence="8" id="KW-1185">Reference proteome</keyword>
<protein>
    <submittedName>
        <fullName evidence="7">Spore germination protein</fullName>
    </submittedName>
</protein>
<evidence type="ECO:0000256" key="4">
    <source>
        <dbReference type="PIRNR" id="PIRNR005690"/>
    </source>
</evidence>
<accession>A0ABT2WGN3</accession>
<sequence>MGFWSRQTKKRKNDKNKKQQTKMEKLEELAGTAFDIPYEQLKQSLEENIDYLKKVTGNSPDILYREIEIGKRYTIKSTIVTTLGLVDTQLINDFILNSLMTQPFHEKIEEYIKEKVRQEDDKLTNSSAELILTEIEKKLLPISHVKRVSNWSAIFKYLLTGKAVIFLDGAKSALITSTQGGEQRSITEPQKEVSIFGPKDSFTESIVTNISLIRKRIRNPNLWVESFTIGKVSQTDIRIMYINGIANEEIVEEVRQRLNKIDIDQILDASFLQQFIQDKVFTSFPTIYYTERPDVVTANLMEGRVAIFVDGSPFALTVPALFLEFFQSVDDYYARFDIIIFLRFLRIALFFIAMILPATYVAITTFHQEMAPTLLIIAIAAQREAVPFPAYFEALLMEITFEVLREAGSRLPRAIGQAVSIVGALVIGQAAIQANIVSPAMVIIVSLTAISNFAIPSFDMAIATRIIRFILMTLAAVMGIYGIVCGLMFMCIHLNSLRSFGVPYMEPFAPVTVRSLGDTVVRLPLMYHKYRPKMIAKKNTKRVSAVNSEQQSDKGKNKNSEKG</sequence>
<dbReference type="PANTHER" id="PTHR22550">
    <property type="entry name" value="SPORE GERMINATION PROTEIN"/>
    <property type="match status" value="1"/>
</dbReference>
<feature type="transmembrane region" description="Helical" evidence="6">
    <location>
        <begin position="438"/>
        <end position="455"/>
    </location>
</feature>
<proteinExistence type="inferred from homology"/>
<evidence type="ECO:0000256" key="1">
    <source>
        <dbReference type="ARBA" id="ARBA00004141"/>
    </source>
</evidence>
<reference evidence="7 8" key="1">
    <citation type="submission" date="2022-10" db="EMBL/GenBank/DDBJ databases">
        <title>Description of Fervidibacillus gen. nov. in the family Fervidibacillaceae fam. nov. with two species, Fervidibacillus albus sp. nov., and Fervidibacillus halotolerans sp. nov., isolated from tidal flat sediments.</title>
        <authorList>
            <person name="Kwon K.K."/>
            <person name="Yang S.-H."/>
        </authorList>
    </citation>
    <scope>NUCLEOTIDE SEQUENCE [LARGE SCALE GENOMIC DNA]</scope>
    <source>
        <strain evidence="7 8">DSM 23332</strain>
    </source>
</reference>
<dbReference type="InterPro" id="IPR004995">
    <property type="entry name" value="Spore_Ger"/>
</dbReference>
<dbReference type="RefSeq" id="WP_263061653.1">
    <property type="nucleotide sequence ID" value="NZ_JAOUSE010000024.1"/>
</dbReference>
<dbReference type="PANTHER" id="PTHR22550:SF5">
    <property type="entry name" value="LEUCINE ZIPPER PROTEIN 4"/>
    <property type="match status" value="1"/>
</dbReference>
<feature type="region of interest" description="Disordered" evidence="5">
    <location>
        <begin position="538"/>
        <end position="563"/>
    </location>
</feature>
<dbReference type="Proteomes" id="UP001208656">
    <property type="component" value="Unassembled WGS sequence"/>
</dbReference>
<feature type="region of interest" description="Disordered" evidence="5">
    <location>
        <begin position="1"/>
        <end position="22"/>
    </location>
</feature>
<keyword evidence="6" id="KW-1133">Transmembrane helix</keyword>